<dbReference type="GO" id="GO:0051286">
    <property type="term" value="C:cell tip"/>
    <property type="evidence" value="ECO:0007669"/>
    <property type="project" value="TreeGrafter"/>
</dbReference>
<keyword evidence="10 13" id="KW-0175">Coiled coil</keyword>
<keyword evidence="6" id="KW-0132">Cell division</keyword>
<keyword evidence="9" id="KW-0243">Dynein</keyword>
<feature type="compositionally biased region" description="Low complexity" evidence="14">
    <location>
        <begin position="1425"/>
        <end position="1434"/>
    </location>
</feature>
<dbReference type="SUPFAM" id="SSF74924">
    <property type="entry name" value="Cap-Gly domain"/>
    <property type="match status" value="1"/>
</dbReference>
<dbReference type="EMBL" id="BFAD01000001">
    <property type="protein sequence ID" value="GBE77299.1"/>
    <property type="molecule type" value="Genomic_DNA"/>
</dbReference>
<dbReference type="GO" id="GO:0005816">
    <property type="term" value="C:spindle pole body"/>
    <property type="evidence" value="ECO:0007669"/>
    <property type="project" value="TreeGrafter"/>
</dbReference>
<dbReference type="GO" id="GO:0000743">
    <property type="term" value="P:nuclear migration involved in conjugation with cellular fusion"/>
    <property type="evidence" value="ECO:0007669"/>
    <property type="project" value="TreeGrafter"/>
</dbReference>
<dbReference type="STRING" id="139825.A0A401G570"/>
<feature type="coiled-coil region" evidence="13">
    <location>
        <begin position="832"/>
        <end position="859"/>
    </location>
</feature>
<dbReference type="InterPro" id="IPR056138">
    <property type="entry name" value="DUF7721"/>
</dbReference>
<feature type="domain" description="CAP-Gly" evidence="15">
    <location>
        <begin position="25"/>
        <end position="67"/>
    </location>
</feature>
<evidence type="ECO:0000256" key="8">
    <source>
        <dbReference type="ARBA" id="ARBA00022776"/>
    </source>
</evidence>
<feature type="compositionally biased region" description="Polar residues" evidence="14">
    <location>
        <begin position="1071"/>
        <end position="1080"/>
    </location>
</feature>
<evidence type="ECO:0000256" key="14">
    <source>
        <dbReference type="SAM" id="MobiDB-lite"/>
    </source>
</evidence>
<feature type="compositionally biased region" description="Low complexity" evidence="14">
    <location>
        <begin position="1399"/>
        <end position="1412"/>
    </location>
</feature>
<evidence type="ECO:0000256" key="5">
    <source>
        <dbReference type="ARBA" id="ARBA00022490"/>
    </source>
</evidence>
<name>A0A401G570_9APHY</name>
<keyword evidence="11" id="KW-0206">Cytoskeleton</keyword>
<evidence type="ECO:0000256" key="13">
    <source>
        <dbReference type="SAM" id="Coils"/>
    </source>
</evidence>
<gene>
    <name evidence="16" type="ORF">SCP_0101720</name>
</gene>
<dbReference type="RefSeq" id="XP_027608212.1">
    <property type="nucleotide sequence ID" value="XM_027752411.1"/>
</dbReference>
<feature type="compositionally biased region" description="Polar residues" evidence="14">
    <location>
        <begin position="1474"/>
        <end position="1491"/>
    </location>
</feature>
<evidence type="ECO:0000256" key="11">
    <source>
        <dbReference type="ARBA" id="ARBA00023212"/>
    </source>
</evidence>
<dbReference type="Pfam" id="PF24845">
    <property type="entry name" value="DUF7721"/>
    <property type="match status" value="1"/>
</dbReference>
<dbReference type="GO" id="GO:0051301">
    <property type="term" value="P:cell division"/>
    <property type="evidence" value="ECO:0007669"/>
    <property type="project" value="UniProtKB-KW"/>
</dbReference>
<dbReference type="GO" id="GO:0005819">
    <property type="term" value="C:spindle"/>
    <property type="evidence" value="ECO:0007669"/>
    <property type="project" value="UniProtKB-SubCell"/>
</dbReference>
<evidence type="ECO:0000256" key="3">
    <source>
        <dbReference type="ARBA" id="ARBA00004544"/>
    </source>
</evidence>
<dbReference type="SMART" id="SM01052">
    <property type="entry name" value="CAP_GLY"/>
    <property type="match status" value="1"/>
</dbReference>
<dbReference type="InterPro" id="IPR022157">
    <property type="entry name" value="Dynactin"/>
</dbReference>
<dbReference type="InParanoid" id="A0A401G570"/>
<feature type="region of interest" description="Disordered" evidence="14">
    <location>
        <begin position="100"/>
        <end position="246"/>
    </location>
</feature>
<evidence type="ECO:0000256" key="9">
    <source>
        <dbReference type="ARBA" id="ARBA00023017"/>
    </source>
</evidence>
<evidence type="ECO:0000256" key="7">
    <source>
        <dbReference type="ARBA" id="ARBA00022701"/>
    </source>
</evidence>
<dbReference type="Pfam" id="PF12455">
    <property type="entry name" value="Dynactin"/>
    <property type="match status" value="1"/>
</dbReference>
<keyword evidence="12" id="KW-0131">Cell cycle</keyword>
<feature type="compositionally biased region" description="Polar residues" evidence="14">
    <location>
        <begin position="198"/>
        <end position="220"/>
    </location>
</feature>
<evidence type="ECO:0000259" key="15">
    <source>
        <dbReference type="PROSITE" id="PS50245"/>
    </source>
</evidence>
<sequence length="1664" mass="183154">MPPTEPPVGALVEVPAGRGYVKFSGTTSFSPGKWVGIELAEPNGKNDGTVQGIRYFACKPNYGVFVRPSQVKTLALEPEPAPPLPAPVASVARTVLSHQRSGSIGAARVPSVRVPPSPRAGSPARASNSIVTSPTASRSSRLGSPTKRTPLQSRTPLPRKSSFGSDVAPSPTVSRQRSFDTGPHDALPKSLAKPYSMTPASTAGSPHVSPQPSGLRQVTSPEPEPSRSPIVSKEPPRLAAPVVPPVVQDDQELQELRAKIRVLEAKRADDARHVRELETRLSEAESFVALRPKLQAKLSSQQTELIATRRELADAQQLAQLSEGRIVDAQEQLEMAMLDKEMAEERAEVAEADLEELREKLATVEVELQVLKEGGGGEDDGENMVKQSLAYVQLEKQNERLKEALIRLRDISQETDHEQRRRIAEMEKDVTSLDDIQTQYESTLIKLANAEVQIEDLKVQLDDALGAEDLLVQLTERNLMLGEKIEEMRITIEDLEALKELNDELEENHVETEKAMQEDLDARDIQIRERTRKIESLEESCQDLEGTIVQFRDLVMQLQSELDALRTETQTAQHESATAASQTAAMMSLNLKLQSSASKNQARNIDLEVKRIEAREAKELLNIVQPYLPQLYVESDMDPTNCYMFFQRLALKVELINNVVAQTHNLPESLNGPVSDLLVGVCEMRGRLAHLSTTCKRFAAILRKCDAESFLNIGRIYPEIAPMEKRIDMHVDLLRRDEFREVECVSDAAKMQSQFDHLAETYFKGFDFDLGERELGHVLSFDNDLDMFAASIGLIKTSVAALMKDEDAQLDMGGLNSDSDFFEPLQRLLDQCRSAKLLSRKLTKRLEDLTQDSSALKSQLVPQLQAFGNTVPELVNFGISLAQQVMPHLTDVRGAKAAFQLPTVLSFVKQTAASTVGKQRQDEVTSWESVGDFLSQVIQEASRLLPLTMEAENTVKISGTAPWIVRIDEVKAATAINLEAERKVAQLNDEMQALVRTLKTKDQSIQESTVKIELMERRMETVKKQADAITDLEVELAKARKQEHAYEEAMEQLQADLDSLEQDNAKLKTVANNPERQPSGAQVPEPESVPVEGSLETSYLLEQIDALRGTVRFLHTENSYLKGQDLLNEIESLPPLHVSTSREPTPPLVPSGPSDSEDSDSDEPPSPPTLRTLAVESKLLYRDVIKYASSPRIVDLSVLRAKRAEGGDKGVKPWMPKKKTPAFQVWERKMEGERLGRRVQGLMERTNAFADNSLLLCPDVTYMYMFLLYYAHNATVAAHHDPARSRRLIVYFHLSHLPSLQYDCPHLLKYMDSFIGLAKEGFAAYQHSQSSGQQQEQGQSQSTPHHAGGGNQPSLDHPAEYGGQDQGYQGQGGQQEYGRQQEYGGQDQGYQGQGGQQGYGRQQEYGGQDQGYQGQGGQQRHGHQQEYGGQDQGYQGQGGQQRHGHQQEYGAQQGYDQDQPQHSRPQGVYERPQSDYSRTGGQEWNSPDNNRSGGGSAQEYYNRPQFNASQVASNTANQYGSNGDNQMYSNAINHVQNHPGEHEQTVNEQHVQDAHRVAYSEGNASNLSAGSMGSAAAMQALKKFTGGSSGGSGSSSDLISLAMSEASKLFDQSGGAASGGKQDAITGAATTAMKLLVQSKMSGAVGGGNSGGLGGLMGLASKFL</sequence>
<organism evidence="16 17">
    <name type="scientific">Sparassis crispa</name>
    <dbReference type="NCBI Taxonomy" id="139825"/>
    <lineage>
        <taxon>Eukaryota</taxon>
        <taxon>Fungi</taxon>
        <taxon>Dikarya</taxon>
        <taxon>Basidiomycota</taxon>
        <taxon>Agaricomycotina</taxon>
        <taxon>Agaricomycetes</taxon>
        <taxon>Polyporales</taxon>
        <taxon>Sparassidaceae</taxon>
        <taxon>Sparassis</taxon>
    </lineage>
</organism>
<dbReference type="Gene3D" id="2.30.30.190">
    <property type="entry name" value="CAP Gly-rich-like domain"/>
    <property type="match status" value="1"/>
</dbReference>
<feature type="region of interest" description="Disordered" evidence="14">
    <location>
        <begin position="1136"/>
        <end position="1170"/>
    </location>
</feature>
<evidence type="ECO:0000256" key="6">
    <source>
        <dbReference type="ARBA" id="ARBA00022618"/>
    </source>
</evidence>
<dbReference type="PROSITE" id="PS50245">
    <property type="entry name" value="CAP_GLY_2"/>
    <property type="match status" value="1"/>
</dbReference>
<dbReference type="PROSITE" id="PS00845">
    <property type="entry name" value="CAP_GLY_1"/>
    <property type="match status" value="1"/>
</dbReference>
<feature type="region of interest" description="Disordered" evidence="14">
    <location>
        <begin position="1326"/>
        <end position="1500"/>
    </location>
</feature>
<keyword evidence="17" id="KW-1185">Reference proteome</keyword>
<evidence type="ECO:0000256" key="10">
    <source>
        <dbReference type="ARBA" id="ARBA00023054"/>
    </source>
</evidence>
<comment type="subcellular location">
    <subcellularLocation>
        <location evidence="3">Cytoplasm</location>
        <location evidence="3">Cell cortex</location>
    </subcellularLocation>
    <subcellularLocation>
        <location evidence="1">Cytoplasm</location>
        <location evidence="1">Cytoskeleton</location>
        <location evidence="1">Microtubule organizing center</location>
        <location evidence="1">Centrosome</location>
        <location evidence="1">Centriole</location>
    </subcellularLocation>
    <subcellularLocation>
        <location evidence="2">Cytoplasm</location>
        <location evidence="2">Cytoskeleton</location>
        <location evidence="2">Spindle</location>
    </subcellularLocation>
</comment>
<reference evidence="16 17" key="1">
    <citation type="journal article" date="2018" name="Sci. Rep.">
        <title>Genome sequence of the cauliflower mushroom Sparassis crispa (Hanabiratake) and its association with beneficial usage.</title>
        <authorList>
            <person name="Kiyama R."/>
            <person name="Furutani Y."/>
            <person name="Kawaguchi K."/>
            <person name="Nakanishi T."/>
        </authorList>
    </citation>
    <scope>NUCLEOTIDE SEQUENCE [LARGE SCALE GENOMIC DNA]</scope>
</reference>
<proteinExistence type="inferred from homology"/>
<dbReference type="PANTHER" id="PTHR18916">
    <property type="entry name" value="DYNACTIN 1-RELATED MICROTUBULE-BINDING"/>
    <property type="match status" value="1"/>
</dbReference>
<dbReference type="Pfam" id="PF01302">
    <property type="entry name" value="CAP_GLY"/>
    <property type="match status" value="1"/>
</dbReference>
<feature type="compositionally biased region" description="Polar residues" evidence="14">
    <location>
        <begin position="1454"/>
        <end position="1464"/>
    </location>
</feature>
<keyword evidence="7" id="KW-0493">Microtubule</keyword>
<dbReference type="InterPro" id="IPR036859">
    <property type="entry name" value="CAP-Gly_dom_sf"/>
</dbReference>
<evidence type="ECO:0000256" key="1">
    <source>
        <dbReference type="ARBA" id="ARBA00004114"/>
    </source>
</evidence>
<evidence type="ECO:0000256" key="2">
    <source>
        <dbReference type="ARBA" id="ARBA00004186"/>
    </source>
</evidence>
<comment type="caution">
    <text evidence="16">The sequence shown here is derived from an EMBL/GenBank/DDBJ whole genome shotgun (WGS) entry which is preliminary data.</text>
</comment>
<comment type="similarity">
    <text evidence="4">Belongs to the dynactin 150 kDa subunit family.</text>
</comment>
<dbReference type="GeneID" id="38774216"/>
<feature type="coiled-coil region" evidence="13">
    <location>
        <begin position="298"/>
        <end position="575"/>
    </location>
</feature>
<dbReference type="GO" id="GO:0005874">
    <property type="term" value="C:microtubule"/>
    <property type="evidence" value="ECO:0007669"/>
    <property type="project" value="UniProtKB-KW"/>
</dbReference>
<dbReference type="Proteomes" id="UP000287166">
    <property type="component" value="Unassembled WGS sequence"/>
</dbReference>
<protein>
    <recommendedName>
        <fullName evidence="15">CAP-Gly domain-containing protein</fullName>
    </recommendedName>
</protein>
<evidence type="ECO:0000313" key="17">
    <source>
        <dbReference type="Proteomes" id="UP000287166"/>
    </source>
</evidence>
<feature type="compositionally biased region" description="Low complexity" evidence="14">
    <location>
        <begin position="1326"/>
        <end position="1342"/>
    </location>
</feature>
<feature type="region of interest" description="Disordered" evidence="14">
    <location>
        <begin position="1071"/>
        <end position="1091"/>
    </location>
</feature>
<keyword evidence="8" id="KW-0498">Mitosis</keyword>
<dbReference type="GO" id="GO:0000132">
    <property type="term" value="P:establishment of mitotic spindle orientation"/>
    <property type="evidence" value="ECO:0007669"/>
    <property type="project" value="TreeGrafter"/>
</dbReference>
<feature type="coiled-coil region" evidence="13">
    <location>
        <begin position="970"/>
        <end position="1070"/>
    </location>
</feature>
<feature type="compositionally biased region" description="Low complexity" evidence="14">
    <location>
        <begin position="1376"/>
        <end position="1390"/>
    </location>
</feature>
<evidence type="ECO:0000256" key="12">
    <source>
        <dbReference type="ARBA" id="ARBA00023306"/>
    </source>
</evidence>
<dbReference type="GO" id="GO:0005814">
    <property type="term" value="C:centriole"/>
    <property type="evidence" value="ECO:0007669"/>
    <property type="project" value="UniProtKB-SubCell"/>
</dbReference>
<dbReference type="GO" id="GO:0030286">
    <property type="term" value="C:dynein complex"/>
    <property type="evidence" value="ECO:0007669"/>
    <property type="project" value="UniProtKB-KW"/>
</dbReference>
<accession>A0A401G570</accession>
<feature type="compositionally biased region" description="Polar residues" evidence="14">
    <location>
        <begin position="128"/>
        <end position="155"/>
    </location>
</feature>
<evidence type="ECO:0000313" key="16">
    <source>
        <dbReference type="EMBL" id="GBE77299.1"/>
    </source>
</evidence>
<evidence type="ECO:0000256" key="4">
    <source>
        <dbReference type="ARBA" id="ARBA00011010"/>
    </source>
</evidence>
<dbReference type="InterPro" id="IPR000938">
    <property type="entry name" value="CAP-Gly_domain"/>
</dbReference>
<dbReference type="OrthoDB" id="2130750at2759"/>
<dbReference type="PANTHER" id="PTHR18916:SF6">
    <property type="entry name" value="DYNACTIN SUBUNIT 1"/>
    <property type="match status" value="1"/>
</dbReference>
<feature type="coiled-coil region" evidence="13">
    <location>
        <begin position="246"/>
        <end position="273"/>
    </location>
</feature>
<keyword evidence="5" id="KW-0963">Cytoplasm</keyword>